<dbReference type="InterPro" id="IPR016181">
    <property type="entry name" value="Acyl_CoA_acyltransferase"/>
</dbReference>
<feature type="domain" description="N-acetyltransferase" evidence="2">
    <location>
        <begin position="231"/>
        <end position="356"/>
    </location>
</feature>
<evidence type="ECO:0000313" key="4">
    <source>
        <dbReference type="Proteomes" id="UP000789524"/>
    </source>
</evidence>
<dbReference type="PROSITE" id="PS51186">
    <property type="entry name" value="GNAT"/>
    <property type="match status" value="1"/>
</dbReference>
<dbReference type="Proteomes" id="UP000789524">
    <property type="component" value="Unassembled WGS sequence"/>
</dbReference>
<sequence length="356" mass="41406">MHRGAHARSQRAQWVRFGRSVITTPANRSRSTRAQGSRKKRRPLAARSPTRRFPTFSYNETTPAEPLTHEAPRTKEMEIVPEGKNFRLVTEDELPAIADILVQYMPESLKFHQTIQTYLNNKVWDFHFYVAKNWPEDPICLHFPGCTSTPNRHPYESVTIFCPSERSELVDLLTSEDILLDLTQPLYLNFTHEAIVERFEKRYEAHDKITGDVYVCVNPPDENIEELPPDVELVRLQPEHMKAVHDLYPASDIECREVFEKLVAELPAYGIFVEGQLAAWMVQSYYGAMFSMQTRPEFRRKGYGIFLARRLTKEVAARGYKPFVVIRPENDASRSLYSKLGFEKRFRTVRAVLRPR</sequence>
<feature type="region of interest" description="Disordered" evidence="1">
    <location>
        <begin position="17"/>
        <end position="67"/>
    </location>
</feature>
<feature type="compositionally biased region" description="Polar residues" evidence="1">
    <location>
        <begin position="21"/>
        <end position="35"/>
    </location>
</feature>
<evidence type="ECO:0000259" key="2">
    <source>
        <dbReference type="PROSITE" id="PS51186"/>
    </source>
</evidence>
<dbReference type="Gene3D" id="3.40.630.30">
    <property type="match status" value="1"/>
</dbReference>
<dbReference type="SUPFAM" id="SSF55729">
    <property type="entry name" value="Acyl-CoA N-acyltransferases (Nat)"/>
    <property type="match status" value="1"/>
</dbReference>
<proteinExistence type="predicted"/>
<gene>
    <name evidence="3" type="ORF">DCHRY22_LOCUS3754</name>
</gene>
<dbReference type="CDD" id="cd04301">
    <property type="entry name" value="NAT_SF"/>
    <property type="match status" value="1"/>
</dbReference>
<dbReference type="GO" id="GO:0016747">
    <property type="term" value="F:acyltransferase activity, transferring groups other than amino-acyl groups"/>
    <property type="evidence" value="ECO:0007669"/>
    <property type="project" value="InterPro"/>
</dbReference>
<dbReference type="InterPro" id="IPR053225">
    <property type="entry name" value="Acyl-CoA_N-acyltransferase"/>
</dbReference>
<keyword evidence="4" id="KW-1185">Reference proteome</keyword>
<dbReference type="PANTHER" id="PTHR20958:SF9">
    <property type="entry name" value="RE58324P"/>
    <property type="match status" value="1"/>
</dbReference>
<dbReference type="OrthoDB" id="8179865at2759"/>
<organism evidence="3 4">
    <name type="scientific">Danaus chrysippus</name>
    <name type="common">African queen</name>
    <dbReference type="NCBI Taxonomy" id="151541"/>
    <lineage>
        <taxon>Eukaryota</taxon>
        <taxon>Metazoa</taxon>
        <taxon>Ecdysozoa</taxon>
        <taxon>Arthropoda</taxon>
        <taxon>Hexapoda</taxon>
        <taxon>Insecta</taxon>
        <taxon>Pterygota</taxon>
        <taxon>Neoptera</taxon>
        <taxon>Endopterygota</taxon>
        <taxon>Lepidoptera</taxon>
        <taxon>Glossata</taxon>
        <taxon>Ditrysia</taxon>
        <taxon>Papilionoidea</taxon>
        <taxon>Nymphalidae</taxon>
        <taxon>Danainae</taxon>
        <taxon>Danaini</taxon>
        <taxon>Danaina</taxon>
        <taxon>Danaus</taxon>
        <taxon>Anosia</taxon>
    </lineage>
</organism>
<reference evidence="3" key="1">
    <citation type="submission" date="2021-09" db="EMBL/GenBank/DDBJ databases">
        <authorList>
            <person name="Martin H S."/>
        </authorList>
    </citation>
    <scope>NUCLEOTIDE SEQUENCE</scope>
</reference>
<dbReference type="InterPro" id="IPR013653">
    <property type="entry name" value="GCN5-like_dom"/>
</dbReference>
<protein>
    <submittedName>
        <fullName evidence="3">(African queen) hypothetical protein</fullName>
    </submittedName>
</protein>
<evidence type="ECO:0000256" key="1">
    <source>
        <dbReference type="SAM" id="MobiDB-lite"/>
    </source>
</evidence>
<accession>A0A8J2QGF0</accession>
<dbReference type="PANTHER" id="PTHR20958">
    <property type="entry name" value="GLYCINE N-ACYLTRANSFERASE-LIKE PROTEIN"/>
    <property type="match status" value="1"/>
</dbReference>
<dbReference type="AlphaFoldDB" id="A0A8J2QGF0"/>
<dbReference type="Pfam" id="PF08445">
    <property type="entry name" value="FR47"/>
    <property type="match status" value="1"/>
</dbReference>
<name>A0A8J2QGF0_9NEOP</name>
<evidence type="ECO:0000313" key="3">
    <source>
        <dbReference type="EMBL" id="CAG9562415.1"/>
    </source>
</evidence>
<dbReference type="EMBL" id="CAKASE010000048">
    <property type="protein sequence ID" value="CAG9562415.1"/>
    <property type="molecule type" value="Genomic_DNA"/>
</dbReference>
<dbReference type="InterPro" id="IPR000182">
    <property type="entry name" value="GNAT_dom"/>
</dbReference>
<comment type="caution">
    <text evidence="3">The sequence shown here is derived from an EMBL/GenBank/DDBJ whole genome shotgun (WGS) entry which is preliminary data.</text>
</comment>